<keyword evidence="3" id="KW-1134">Transmembrane beta strand</keyword>
<feature type="chain" id="PRO_5037983870" evidence="12">
    <location>
        <begin position="23"/>
        <end position="380"/>
    </location>
</feature>
<evidence type="ECO:0000313" key="15">
    <source>
        <dbReference type="Proteomes" id="UP000653472"/>
    </source>
</evidence>
<dbReference type="Pfam" id="PF00691">
    <property type="entry name" value="OmpA"/>
    <property type="match status" value="1"/>
</dbReference>
<dbReference type="GO" id="GO:0046930">
    <property type="term" value="C:pore complex"/>
    <property type="evidence" value="ECO:0007669"/>
    <property type="project" value="UniProtKB-KW"/>
</dbReference>
<keyword evidence="8 10" id="KW-0472">Membrane</keyword>
<dbReference type="InterPro" id="IPR006664">
    <property type="entry name" value="OMP_bac"/>
</dbReference>
<evidence type="ECO:0000256" key="2">
    <source>
        <dbReference type="ARBA" id="ARBA00022448"/>
    </source>
</evidence>
<dbReference type="PANTHER" id="PTHR30329:SF21">
    <property type="entry name" value="LIPOPROTEIN YIAD-RELATED"/>
    <property type="match status" value="1"/>
</dbReference>
<dbReference type="RefSeq" id="WP_168146047.1">
    <property type="nucleotide sequence ID" value="NZ_JAAVXB010000001.1"/>
</dbReference>
<dbReference type="GO" id="GO:0009279">
    <property type="term" value="C:cell outer membrane"/>
    <property type="evidence" value="ECO:0007669"/>
    <property type="project" value="UniProtKB-SubCell"/>
</dbReference>
<sequence length="380" mass="41050">MKMKHTLIAFALLAGGTQAAMAADDTTTPYMGIQGTYEWPDQARDTDDGLGGKLLFGFPMNEYFAPEIQLYGLSTSRNNSSKHDGQYGAGLNFAVYPFMRSSWFSPFLLAGGGGEYEDRSHDSDVYPYLSAGGGFLINLNESKTAAIRVDAARYWVYDNDVESNRSHVMDTRINAGVQFSLGGKEAPPPPPPPPPAPKDTDGDGVIDSMDQCPGTPAGVKVDSRGCPLPPPPPPKDSDHDGVMDPQDACPDTPYGMKVDARGCAIREAKIILHDINFEFDSSRLKSSSKLELDKIAAGLKGQPTMGLMIEGHTDATGPDAYNMKLSKARANAARDYLISQGIEASRLEATGFGETKPIATNKTKEGRAENRRVEFKVTKQ</sequence>
<keyword evidence="5 12" id="KW-0732">Signal</keyword>
<dbReference type="Pfam" id="PF13505">
    <property type="entry name" value="OMP_b-brl"/>
    <property type="match status" value="1"/>
</dbReference>
<dbReference type="Gene3D" id="3.30.1330.60">
    <property type="entry name" value="OmpA-like domain"/>
    <property type="match status" value="1"/>
</dbReference>
<dbReference type="InterPro" id="IPR028974">
    <property type="entry name" value="TSP_type-3_rpt"/>
</dbReference>
<dbReference type="PANTHER" id="PTHR30329">
    <property type="entry name" value="STATOR ELEMENT OF FLAGELLAR MOTOR COMPLEX"/>
    <property type="match status" value="1"/>
</dbReference>
<proteinExistence type="predicted"/>
<feature type="compositionally biased region" description="Pro residues" evidence="11">
    <location>
        <begin position="186"/>
        <end position="197"/>
    </location>
</feature>
<feature type="domain" description="OmpA-like" evidence="13">
    <location>
        <begin position="264"/>
        <end position="380"/>
    </location>
</feature>
<evidence type="ECO:0000256" key="8">
    <source>
        <dbReference type="ARBA" id="ARBA00023136"/>
    </source>
</evidence>
<dbReference type="GO" id="GO:0015288">
    <property type="term" value="F:porin activity"/>
    <property type="evidence" value="ECO:0007669"/>
    <property type="project" value="UniProtKB-KW"/>
</dbReference>
<evidence type="ECO:0000256" key="5">
    <source>
        <dbReference type="ARBA" id="ARBA00022729"/>
    </source>
</evidence>
<protein>
    <submittedName>
        <fullName evidence="14">OmpA family protein</fullName>
    </submittedName>
</protein>
<keyword evidence="15" id="KW-1185">Reference proteome</keyword>
<evidence type="ECO:0000256" key="9">
    <source>
        <dbReference type="ARBA" id="ARBA00023237"/>
    </source>
</evidence>
<feature type="signal peptide" evidence="12">
    <location>
        <begin position="1"/>
        <end position="22"/>
    </location>
</feature>
<organism evidence="14 15">
    <name type="scientific">Solimonas marina</name>
    <dbReference type="NCBI Taxonomy" id="2714601"/>
    <lineage>
        <taxon>Bacteria</taxon>
        <taxon>Pseudomonadati</taxon>
        <taxon>Pseudomonadota</taxon>
        <taxon>Gammaproteobacteria</taxon>
        <taxon>Nevskiales</taxon>
        <taxon>Nevskiaceae</taxon>
        <taxon>Solimonas</taxon>
    </lineage>
</organism>
<keyword evidence="6" id="KW-0406">Ion transport</keyword>
<accession>A0A970B730</accession>
<evidence type="ECO:0000256" key="7">
    <source>
        <dbReference type="ARBA" id="ARBA00023114"/>
    </source>
</evidence>
<keyword evidence="9" id="KW-0998">Cell outer membrane</keyword>
<keyword evidence="2" id="KW-0813">Transport</keyword>
<dbReference type="GO" id="GO:0007155">
    <property type="term" value="P:cell adhesion"/>
    <property type="evidence" value="ECO:0007669"/>
    <property type="project" value="InterPro"/>
</dbReference>
<dbReference type="SUPFAM" id="SSF103088">
    <property type="entry name" value="OmpA-like"/>
    <property type="match status" value="1"/>
</dbReference>
<dbReference type="InterPro" id="IPR050330">
    <property type="entry name" value="Bact_OuterMem_StrucFunc"/>
</dbReference>
<evidence type="ECO:0000256" key="10">
    <source>
        <dbReference type="PROSITE-ProRule" id="PRU00473"/>
    </source>
</evidence>
<comment type="caution">
    <text evidence="14">The sequence shown here is derived from an EMBL/GenBank/DDBJ whole genome shotgun (WGS) entry which is preliminary data.</text>
</comment>
<dbReference type="GO" id="GO:0006811">
    <property type="term" value="P:monoatomic ion transport"/>
    <property type="evidence" value="ECO:0007669"/>
    <property type="project" value="UniProtKB-KW"/>
</dbReference>
<evidence type="ECO:0000256" key="6">
    <source>
        <dbReference type="ARBA" id="ARBA00023065"/>
    </source>
</evidence>
<dbReference type="Proteomes" id="UP000653472">
    <property type="component" value="Unassembled WGS sequence"/>
</dbReference>
<evidence type="ECO:0000313" key="14">
    <source>
        <dbReference type="EMBL" id="NKF20784.1"/>
    </source>
</evidence>
<dbReference type="Gene3D" id="2.40.160.20">
    <property type="match status" value="1"/>
</dbReference>
<dbReference type="PRINTS" id="PR01021">
    <property type="entry name" value="OMPADOMAIN"/>
</dbReference>
<keyword evidence="4" id="KW-0812">Transmembrane</keyword>
<dbReference type="PRINTS" id="PR01023">
    <property type="entry name" value="NAFLGMOTY"/>
</dbReference>
<evidence type="ECO:0000256" key="4">
    <source>
        <dbReference type="ARBA" id="ARBA00022692"/>
    </source>
</evidence>
<dbReference type="InterPro" id="IPR006665">
    <property type="entry name" value="OmpA-like"/>
</dbReference>
<dbReference type="GO" id="GO:0005509">
    <property type="term" value="F:calcium ion binding"/>
    <property type="evidence" value="ECO:0007669"/>
    <property type="project" value="InterPro"/>
</dbReference>
<dbReference type="InterPro" id="IPR036737">
    <property type="entry name" value="OmpA-like_sf"/>
</dbReference>
<gene>
    <name evidence="14" type="ORF">G7Y82_00550</name>
</gene>
<dbReference type="Pfam" id="PF02412">
    <property type="entry name" value="TSP_3"/>
    <property type="match status" value="2"/>
</dbReference>
<evidence type="ECO:0000256" key="1">
    <source>
        <dbReference type="ARBA" id="ARBA00004571"/>
    </source>
</evidence>
<feature type="region of interest" description="Disordered" evidence="11">
    <location>
        <begin position="179"/>
        <end position="250"/>
    </location>
</feature>
<dbReference type="PROSITE" id="PS51123">
    <property type="entry name" value="OMPA_2"/>
    <property type="match status" value="1"/>
</dbReference>
<dbReference type="AlphaFoldDB" id="A0A970B730"/>
<dbReference type="InterPro" id="IPR011250">
    <property type="entry name" value="OMP/PagP_B-barrel"/>
</dbReference>
<name>A0A970B730_9GAMM</name>
<evidence type="ECO:0000256" key="12">
    <source>
        <dbReference type="SAM" id="SignalP"/>
    </source>
</evidence>
<dbReference type="InterPro" id="IPR027385">
    <property type="entry name" value="Beta-barrel_OMP"/>
</dbReference>
<evidence type="ECO:0000256" key="3">
    <source>
        <dbReference type="ARBA" id="ARBA00022452"/>
    </source>
</evidence>
<dbReference type="InterPro" id="IPR003367">
    <property type="entry name" value="Thrombospondin_3-like_rpt"/>
</dbReference>
<reference evidence="14" key="1">
    <citation type="submission" date="2020-03" db="EMBL/GenBank/DDBJ databases">
        <title>Solimonas marina sp. nov., isolated from deep seawater of the Pacific Ocean.</title>
        <authorList>
            <person name="Liu X."/>
            <person name="Lai Q."/>
            <person name="Sun F."/>
            <person name="Gai Y."/>
            <person name="Li G."/>
            <person name="Shao Z."/>
        </authorList>
    </citation>
    <scope>NUCLEOTIDE SEQUENCE</scope>
    <source>
        <strain evidence="14">C16B3</strain>
    </source>
</reference>
<dbReference type="SUPFAM" id="SSF56925">
    <property type="entry name" value="OMPA-like"/>
    <property type="match status" value="1"/>
</dbReference>
<dbReference type="SUPFAM" id="SSF103647">
    <property type="entry name" value="TSP type-3 repeat"/>
    <property type="match status" value="1"/>
</dbReference>
<keyword evidence="7" id="KW-0626">Porin</keyword>
<evidence type="ECO:0000256" key="11">
    <source>
        <dbReference type="SAM" id="MobiDB-lite"/>
    </source>
</evidence>
<evidence type="ECO:0000259" key="13">
    <source>
        <dbReference type="PROSITE" id="PS51123"/>
    </source>
</evidence>
<dbReference type="CDD" id="cd07185">
    <property type="entry name" value="OmpA_C-like"/>
    <property type="match status" value="1"/>
</dbReference>
<dbReference type="EMBL" id="JAAVXB010000001">
    <property type="protein sequence ID" value="NKF20784.1"/>
    <property type="molecule type" value="Genomic_DNA"/>
</dbReference>
<comment type="subcellular location">
    <subcellularLocation>
        <location evidence="1">Cell outer membrane</location>
        <topology evidence="1">Multi-pass membrane protein</topology>
    </subcellularLocation>
</comment>